<dbReference type="GO" id="GO:0006564">
    <property type="term" value="P:L-serine biosynthetic process"/>
    <property type="evidence" value="ECO:0007669"/>
    <property type="project" value="UniProtKB-KW"/>
</dbReference>
<comment type="cofactor">
    <cofactor evidence="1">
        <name>Mg(2+)</name>
        <dbReference type="ChEBI" id="CHEBI:18420"/>
    </cofactor>
</comment>
<dbReference type="GO" id="GO:0036424">
    <property type="term" value="F:L-phosphoserine phosphatase activity"/>
    <property type="evidence" value="ECO:0007669"/>
    <property type="project" value="InterPro"/>
</dbReference>
<dbReference type="Gene3D" id="3.40.50.1000">
    <property type="entry name" value="HAD superfamily/HAD-like"/>
    <property type="match status" value="1"/>
</dbReference>
<name>A0A3B0REK0_9ZZZZ</name>
<reference evidence="11" key="1">
    <citation type="submission" date="2018-06" db="EMBL/GenBank/DDBJ databases">
        <authorList>
            <person name="Zhirakovskaya E."/>
        </authorList>
    </citation>
    <scope>NUCLEOTIDE SEQUENCE</scope>
</reference>
<dbReference type="EC" id="3.1.3.3" evidence="4"/>
<dbReference type="SFLD" id="SFLDG01137">
    <property type="entry name" value="C1.6.1:_Phosphoserine_Phosphat"/>
    <property type="match status" value="1"/>
</dbReference>
<feature type="non-terminal residue" evidence="11">
    <location>
        <position position="292"/>
    </location>
</feature>
<dbReference type="PANTHER" id="PTHR43344">
    <property type="entry name" value="PHOSPHOSERINE PHOSPHATASE"/>
    <property type="match status" value="1"/>
</dbReference>
<keyword evidence="5" id="KW-0028">Amino-acid biosynthesis</keyword>
<evidence type="ECO:0000256" key="3">
    <source>
        <dbReference type="ARBA" id="ARBA00009184"/>
    </source>
</evidence>
<keyword evidence="6" id="KW-0479">Metal-binding</keyword>
<evidence type="ECO:0000256" key="2">
    <source>
        <dbReference type="ARBA" id="ARBA00005135"/>
    </source>
</evidence>
<keyword evidence="9" id="KW-0718">Serine biosynthesis</keyword>
<sequence length="292" mass="31218">MAYVLSIIANPVSPVIDAGLKARVAGLAANAEPIELAAGIACDFYIPERDDAMLEAVRQMLAETPVDINIVARPHRRKRLLIADMDSTIIEQECIDEIADFAGLRKEISAITERAMLGELGFETALTERVAMLEGLDVSVLEETYAKHISLTPGARTLVQTMNKFGAVTALVSGGFTFFTERVAKAVGFKSAQANALLIEDGVLTGQVRQPILGRAAKQNALLRLAGRNHLRMEETLAVGDGANDLSMLERAGLGVAFRAKPAVAEAAAARIHHGDLTALLYLQGIAQSDFA</sequence>
<dbReference type="NCBIfam" id="TIGR00338">
    <property type="entry name" value="serB"/>
    <property type="match status" value="1"/>
</dbReference>
<evidence type="ECO:0000256" key="7">
    <source>
        <dbReference type="ARBA" id="ARBA00022801"/>
    </source>
</evidence>
<comment type="similarity">
    <text evidence="3">Belongs to the HAD-like hydrolase superfamily. SerB family.</text>
</comment>
<dbReference type="AlphaFoldDB" id="A0A3B0REK0"/>
<keyword evidence="8" id="KW-0460">Magnesium</keyword>
<evidence type="ECO:0000256" key="9">
    <source>
        <dbReference type="ARBA" id="ARBA00023299"/>
    </source>
</evidence>
<evidence type="ECO:0000256" key="4">
    <source>
        <dbReference type="ARBA" id="ARBA00012640"/>
    </source>
</evidence>
<dbReference type="SFLD" id="SFLDF00029">
    <property type="entry name" value="phosphoserine_phosphatase"/>
    <property type="match status" value="1"/>
</dbReference>
<comment type="pathway">
    <text evidence="2">Amino-acid biosynthesis; L-serine biosynthesis; L-serine from 3-phospho-D-glycerate: step 3/3.</text>
</comment>
<evidence type="ECO:0000256" key="5">
    <source>
        <dbReference type="ARBA" id="ARBA00022605"/>
    </source>
</evidence>
<dbReference type="SFLD" id="SFLDS00003">
    <property type="entry name" value="Haloacid_Dehalogenase"/>
    <property type="match status" value="1"/>
</dbReference>
<evidence type="ECO:0000256" key="10">
    <source>
        <dbReference type="ARBA" id="ARBA00031693"/>
    </source>
</evidence>
<dbReference type="InterPro" id="IPR004469">
    <property type="entry name" value="PSP"/>
</dbReference>
<dbReference type="GO" id="GO:0005737">
    <property type="term" value="C:cytoplasm"/>
    <property type="evidence" value="ECO:0007669"/>
    <property type="project" value="TreeGrafter"/>
</dbReference>
<dbReference type="UniPathway" id="UPA00135">
    <property type="reaction ID" value="UER00198"/>
</dbReference>
<dbReference type="NCBIfam" id="TIGR01488">
    <property type="entry name" value="HAD-SF-IB"/>
    <property type="match status" value="1"/>
</dbReference>
<dbReference type="InterPro" id="IPR050582">
    <property type="entry name" value="HAD-like_SerB"/>
</dbReference>
<keyword evidence="7 11" id="KW-0378">Hydrolase</keyword>
<proteinExistence type="inferred from homology"/>
<dbReference type="Pfam" id="PF12710">
    <property type="entry name" value="HAD"/>
    <property type="match status" value="1"/>
</dbReference>
<evidence type="ECO:0000256" key="1">
    <source>
        <dbReference type="ARBA" id="ARBA00001946"/>
    </source>
</evidence>
<evidence type="ECO:0000256" key="6">
    <source>
        <dbReference type="ARBA" id="ARBA00022723"/>
    </source>
</evidence>
<dbReference type="EMBL" id="UOEH01000071">
    <property type="protein sequence ID" value="VAV91774.1"/>
    <property type="molecule type" value="Genomic_DNA"/>
</dbReference>
<dbReference type="InterPro" id="IPR023214">
    <property type="entry name" value="HAD_sf"/>
</dbReference>
<gene>
    <name evidence="11" type="ORF">MNBD_ALPHA05-792</name>
</gene>
<dbReference type="PANTHER" id="PTHR43344:SF2">
    <property type="entry name" value="PHOSPHOSERINE PHOSPHATASE"/>
    <property type="match status" value="1"/>
</dbReference>
<dbReference type="SFLD" id="SFLDG01136">
    <property type="entry name" value="C1.6:_Phosphoserine_Phosphatas"/>
    <property type="match status" value="1"/>
</dbReference>
<dbReference type="SUPFAM" id="SSF56784">
    <property type="entry name" value="HAD-like"/>
    <property type="match status" value="1"/>
</dbReference>
<dbReference type="GO" id="GO:0000287">
    <property type="term" value="F:magnesium ion binding"/>
    <property type="evidence" value="ECO:0007669"/>
    <property type="project" value="TreeGrafter"/>
</dbReference>
<evidence type="ECO:0000313" key="11">
    <source>
        <dbReference type="EMBL" id="VAV91774.1"/>
    </source>
</evidence>
<protein>
    <recommendedName>
        <fullName evidence="4">phosphoserine phosphatase</fullName>
        <ecNumber evidence="4">3.1.3.3</ecNumber>
    </recommendedName>
    <alternativeName>
        <fullName evidence="10">O-phosphoserine phosphohydrolase</fullName>
    </alternativeName>
</protein>
<dbReference type="InterPro" id="IPR036412">
    <property type="entry name" value="HAD-like_sf"/>
</dbReference>
<organism evidence="11">
    <name type="scientific">hydrothermal vent metagenome</name>
    <dbReference type="NCBI Taxonomy" id="652676"/>
    <lineage>
        <taxon>unclassified sequences</taxon>
        <taxon>metagenomes</taxon>
        <taxon>ecological metagenomes</taxon>
    </lineage>
</organism>
<accession>A0A3B0REK0</accession>
<evidence type="ECO:0000256" key="8">
    <source>
        <dbReference type="ARBA" id="ARBA00022842"/>
    </source>
</evidence>